<evidence type="ECO:0000313" key="2">
    <source>
        <dbReference type="Proteomes" id="UP001180825"/>
    </source>
</evidence>
<protein>
    <submittedName>
        <fullName evidence="1">Uncharacterized protein</fullName>
    </submittedName>
</protein>
<keyword evidence="2" id="KW-1185">Reference proteome</keyword>
<evidence type="ECO:0000313" key="1">
    <source>
        <dbReference type="EMBL" id="MDR7331119.1"/>
    </source>
</evidence>
<dbReference type="RefSeq" id="WP_310323838.1">
    <property type="nucleotide sequence ID" value="NZ_JAVDXV010000001.1"/>
</dbReference>
<organism evidence="1 2">
    <name type="scientific">Roseateles asaccharophilus</name>
    <dbReference type="NCBI Taxonomy" id="582607"/>
    <lineage>
        <taxon>Bacteria</taxon>
        <taxon>Pseudomonadati</taxon>
        <taxon>Pseudomonadota</taxon>
        <taxon>Betaproteobacteria</taxon>
        <taxon>Burkholderiales</taxon>
        <taxon>Sphaerotilaceae</taxon>
        <taxon>Roseateles</taxon>
    </lineage>
</organism>
<comment type="caution">
    <text evidence="1">The sequence shown here is derived from an EMBL/GenBank/DDBJ whole genome shotgun (WGS) entry which is preliminary data.</text>
</comment>
<reference evidence="1 2" key="1">
    <citation type="submission" date="2023-07" db="EMBL/GenBank/DDBJ databases">
        <title>Sorghum-associated microbial communities from plants grown in Nebraska, USA.</title>
        <authorList>
            <person name="Schachtman D."/>
        </authorList>
    </citation>
    <scope>NUCLEOTIDE SEQUENCE [LARGE SCALE GENOMIC DNA]</scope>
    <source>
        <strain evidence="1 2">BE316</strain>
    </source>
</reference>
<gene>
    <name evidence="1" type="ORF">J2X21_000231</name>
</gene>
<name>A0ABU2A1R6_9BURK</name>
<proteinExistence type="predicted"/>
<dbReference type="EMBL" id="JAVDXV010000001">
    <property type="protein sequence ID" value="MDR7331119.1"/>
    <property type="molecule type" value="Genomic_DNA"/>
</dbReference>
<sequence>MPNEIGALRDQQRIQLSKGLEAVLRQAEGDPKRQAAIEGMLAIFKPPPEADPAEVARFSTEIQAAAKLRDLHFLVAGAWECPAEGATS</sequence>
<dbReference type="Proteomes" id="UP001180825">
    <property type="component" value="Unassembled WGS sequence"/>
</dbReference>
<accession>A0ABU2A1R6</accession>